<evidence type="ECO:0000259" key="1">
    <source>
        <dbReference type="PROSITE" id="PS51742"/>
    </source>
</evidence>
<dbReference type="InterPro" id="IPR005175">
    <property type="entry name" value="PPC_dom"/>
</dbReference>
<organism evidence="2 3">
    <name type="scientific">Salipiger marinus</name>
    <dbReference type="NCBI Taxonomy" id="555512"/>
    <lineage>
        <taxon>Bacteria</taxon>
        <taxon>Pseudomonadati</taxon>
        <taxon>Pseudomonadota</taxon>
        <taxon>Alphaproteobacteria</taxon>
        <taxon>Rhodobacterales</taxon>
        <taxon>Roseobacteraceae</taxon>
        <taxon>Salipiger</taxon>
    </lineage>
</organism>
<evidence type="ECO:0000313" key="3">
    <source>
        <dbReference type="Proteomes" id="UP000199093"/>
    </source>
</evidence>
<name>A0A1G8SGB7_9RHOB</name>
<dbReference type="PANTHER" id="PTHR34988">
    <property type="entry name" value="PROTEIN, PUTATIVE-RELATED"/>
    <property type="match status" value="1"/>
</dbReference>
<dbReference type="OrthoDB" id="552202at2"/>
<protein>
    <recommendedName>
        <fullName evidence="1">PPC domain-containing protein</fullName>
    </recommendedName>
</protein>
<dbReference type="Gene3D" id="3.30.1330.80">
    <property type="entry name" value="Hypothetical protein, similar to alpha- acetolactate decarboxylase, domain 2"/>
    <property type="match status" value="1"/>
</dbReference>
<dbReference type="Proteomes" id="UP000199093">
    <property type="component" value="Unassembled WGS sequence"/>
</dbReference>
<dbReference type="CDD" id="cd11378">
    <property type="entry name" value="DUF296"/>
    <property type="match status" value="1"/>
</dbReference>
<gene>
    <name evidence="2" type="ORF">SAMN04487993_102427</name>
</gene>
<dbReference type="PROSITE" id="PS51742">
    <property type="entry name" value="PPC"/>
    <property type="match status" value="1"/>
</dbReference>
<dbReference type="PANTHER" id="PTHR34988:SF1">
    <property type="entry name" value="DNA-BINDING PROTEIN"/>
    <property type="match status" value="1"/>
</dbReference>
<dbReference type="EMBL" id="FNEJ01000024">
    <property type="protein sequence ID" value="SDJ27710.1"/>
    <property type="molecule type" value="Genomic_DNA"/>
</dbReference>
<dbReference type="RefSeq" id="WP_089850785.1">
    <property type="nucleotide sequence ID" value="NZ_FNEJ01000024.1"/>
</dbReference>
<proteinExistence type="predicted"/>
<dbReference type="Pfam" id="PF03479">
    <property type="entry name" value="PCC"/>
    <property type="match status" value="1"/>
</dbReference>
<accession>A0A1G8SGB7</accession>
<dbReference type="SUPFAM" id="SSF117856">
    <property type="entry name" value="AF0104/ALDC/Ptd012-like"/>
    <property type="match status" value="1"/>
</dbReference>
<keyword evidence="3" id="KW-1185">Reference proteome</keyword>
<reference evidence="2 3" key="1">
    <citation type="submission" date="2016-10" db="EMBL/GenBank/DDBJ databases">
        <authorList>
            <person name="de Groot N.N."/>
        </authorList>
    </citation>
    <scope>NUCLEOTIDE SEQUENCE [LARGE SCALE GENOMIC DNA]</scope>
    <source>
        <strain evidence="2 3">DSM 26424</strain>
    </source>
</reference>
<dbReference type="AlphaFoldDB" id="A0A1G8SGB7"/>
<evidence type="ECO:0000313" key="2">
    <source>
        <dbReference type="EMBL" id="SDJ27710.1"/>
    </source>
</evidence>
<feature type="domain" description="PPC" evidence="1">
    <location>
        <begin position="11"/>
        <end position="141"/>
    </location>
</feature>
<sequence>MRDSLTIQWPGAATRFLALRLLPEDDLRGALADAFAAEPEQGGFVAACVGSLSRVVLRPAGRDSALEVTVPMEIVALSGTFSAEGPHLHIAVADPQGVVLGGHLLRGSTVRTTVELVLALCPAAFHRAEDARTGHAELFFG</sequence>